<organism evidence="1 2">
    <name type="scientific">Hypoxylon rubiginosum</name>
    <dbReference type="NCBI Taxonomy" id="110542"/>
    <lineage>
        <taxon>Eukaryota</taxon>
        <taxon>Fungi</taxon>
        <taxon>Dikarya</taxon>
        <taxon>Ascomycota</taxon>
        <taxon>Pezizomycotina</taxon>
        <taxon>Sordariomycetes</taxon>
        <taxon>Xylariomycetidae</taxon>
        <taxon>Xylariales</taxon>
        <taxon>Hypoxylaceae</taxon>
        <taxon>Hypoxylon</taxon>
    </lineage>
</organism>
<comment type="caution">
    <text evidence="1">The sequence shown here is derived from an EMBL/GenBank/DDBJ whole genome shotgun (WGS) entry which is preliminary data.</text>
</comment>
<proteinExistence type="predicted"/>
<gene>
    <name evidence="1" type="ORF">F4821DRAFT_244513</name>
</gene>
<evidence type="ECO:0000313" key="1">
    <source>
        <dbReference type="EMBL" id="KAI6083643.1"/>
    </source>
</evidence>
<accession>A0ACC0CTB6</accession>
<dbReference type="Proteomes" id="UP001497680">
    <property type="component" value="Unassembled WGS sequence"/>
</dbReference>
<dbReference type="EMBL" id="MU394349">
    <property type="protein sequence ID" value="KAI6083643.1"/>
    <property type="molecule type" value="Genomic_DNA"/>
</dbReference>
<protein>
    <submittedName>
        <fullName evidence="1">Thiolase-like protein</fullName>
    </submittedName>
</protein>
<reference evidence="1 2" key="1">
    <citation type="journal article" date="2022" name="New Phytol.">
        <title>Ecological generalism drives hyperdiversity of secondary metabolite gene clusters in xylarialean endophytes.</title>
        <authorList>
            <person name="Franco M.E.E."/>
            <person name="Wisecaver J.H."/>
            <person name="Arnold A.E."/>
            <person name="Ju Y.M."/>
            <person name="Slot J.C."/>
            <person name="Ahrendt S."/>
            <person name="Moore L.P."/>
            <person name="Eastman K.E."/>
            <person name="Scott K."/>
            <person name="Konkel Z."/>
            <person name="Mondo S.J."/>
            <person name="Kuo A."/>
            <person name="Hayes R.D."/>
            <person name="Haridas S."/>
            <person name="Andreopoulos B."/>
            <person name="Riley R."/>
            <person name="LaButti K."/>
            <person name="Pangilinan J."/>
            <person name="Lipzen A."/>
            <person name="Amirebrahimi M."/>
            <person name="Yan J."/>
            <person name="Adam C."/>
            <person name="Keymanesh K."/>
            <person name="Ng V."/>
            <person name="Louie K."/>
            <person name="Northen T."/>
            <person name="Drula E."/>
            <person name="Henrissat B."/>
            <person name="Hsieh H.M."/>
            <person name="Youens-Clark K."/>
            <person name="Lutzoni F."/>
            <person name="Miadlikowska J."/>
            <person name="Eastwood D.C."/>
            <person name="Hamelin R.C."/>
            <person name="Grigoriev I.V."/>
            <person name="U'Ren J.M."/>
        </authorList>
    </citation>
    <scope>NUCLEOTIDE SEQUENCE [LARGE SCALE GENOMIC DNA]</scope>
    <source>
        <strain evidence="1 2">ER1909</strain>
    </source>
</reference>
<evidence type="ECO:0000313" key="2">
    <source>
        <dbReference type="Proteomes" id="UP001497680"/>
    </source>
</evidence>
<name>A0ACC0CTB6_9PEZI</name>
<keyword evidence="2" id="KW-1185">Reference proteome</keyword>
<sequence length="451" mass="48534">MASPNTFGELGLSIVGLGAQYPPNALKPDEVTKLATKFYPESPAMQKMLSINKFTGIETRSSIGTSDHVIVNQPEPPSIAELHKTFMSDGVPLAIEASRKAIAEAGIDISQITHIVSTTCTDSANPGFDHFVAKGLGITHQVEKVLLHGVGCAGGLATLRTAANLALGHSMRRKPARILCVTLEVSTTMVRSELSSINELQETRIGACLFSDCASALVLSNGIGLPTAEPVYELLGWDHKILPETDADLGFDVDPVGWKVVLSARVPKLATEVLRPSFNELLESVPGLPAEYQEALDFDWAMHPGGLTILTGAEKVMGISPEHMRASYDRYMNHGNSSSATIFSVMDRLRSKDMDELAPDGRVRDYVVGCAFGPGIAVEMCMLKRNMGRRGTQTPPETDSEASRSEVGEEVDWASVESRESIPGTPNTQGEKSQTLNDVFVNEAIANVELD</sequence>